<accession>A0AAD3HNZ4</accession>
<dbReference type="EMBL" id="BMAR01000017">
    <property type="protein sequence ID" value="GFR47300.1"/>
    <property type="molecule type" value="Genomic_DNA"/>
</dbReference>
<evidence type="ECO:0000256" key="4">
    <source>
        <dbReference type="SAM" id="MobiDB-lite"/>
    </source>
</evidence>
<feature type="compositionally biased region" description="Gly residues" evidence="4">
    <location>
        <begin position="99"/>
        <end position="116"/>
    </location>
</feature>
<feature type="region of interest" description="Disordered" evidence="4">
    <location>
        <begin position="99"/>
        <end position="125"/>
    </location>
</feature>
<gene>
    <name evidence="5" type="ORF">Agub_g8987</name>
</gene>
<dbReference type="PANTHER" id="PTHR22904:SF523">
    <property type="entry name" value="STRESS-INDUCED-PHOSPHOPROTEIN 1"/>
    <property type="match status" value="1"/>
</dbReference>
<proteinExistence type="predicted"/>
<evidence type="ECO:0000256" key="3">
    <source>
        <dbReference type="PROSITE-ProRule" id="PRU00339"/>
    </source>
</evidence>
<evidence type="ECO:0000313" key="5">
    <source>
        <dbReference type="EMBL" id="GFR47300.1"/>
    </source>
</evidence>
<dbReference type="PROSITE" id="PS50005">
    <property type="entry name" value="TPR"/>
    <property type="match status" value="1"/>
</dbReference>
<dbReference type="Gene3D" id="1.25.40.10">
    <property type="entry name" value="Tetratricopeptide repeat domain"/>
    <property type="match status" value="1"/>
</dbReference>
<evidence type="ECO:0000313" key="6">
    <source>
        <dbReference type="Proteomes" id="UP001054857"/>
    </source>
</evidence>
<keyword evidence="2 3" id="KW-0802">TPR repeat</keyword>
<dbReference type="InterPro" id="IPR011990">
    <property type="entry name" value="TPR-like_helical_dom_sf"/>
</dbReference>
<comment type="caution">
    <text evidence="5">The sequence shown here is derived from an EMBL/GenBank/DDBJ whole genome shotgun (WGS) entry which is preliminary data.</text>
</comment>
<dbReference type="SUPFAM" id="SSF48452">
    <property type="entry name" value="TPR-like"/>
    <property type="match status" value="1"/>
</dbReference>
<feature type="non-terminal residue" evidence="5">
    <location>
        <position position="1"/>
    </location>
</feature>
<protein>
    <submittedName>
        <fullName evidence="5">Uncharacterized protein</fullName>
    </submittedName>
</protein>
<dbReference type="PANTHER" id="PTHR22904">
    <property type="entry name" value="TPR REPEAT CONTAINING PROTEIN"/>
    <property type="match status" value="1"/>
</dbReference>
<evidence type="ECO:0000256" key="2">
    <source>
        <dbReference type="ARBA" id="ARBA00022803"/>
    </source>
</evidence>
<keyword evidence="1" id="KW-0677">Repeat</keyword>
<sequence>LAAAGVSTSGLLERRELVAACREVIARHPARIAVTAGTQAATVAAAGTSNATAAASTAAAGTAASPTSPAAAAAPAGSSTSAAAAGGAAAAASYGTSAEGGGGAAGGPRPGGGGDSAGDASGVTAAAAADHNPDAAAAAVDAAKQRGNEAFARGDFSKAVSHYTMALRLCTAPNAVLYSNRSAAYSGMSYYGKAQADAEEAARLDPRQPKYRCRLGVALLGQGQLREAEAAFQGALQLDPSYAAAVQGLADVRAAVARR</sequence>
<dbReference type="SMART" id="SM00028">
    <property type="entry name" value="TPR"/>
    <property type="match status" value="3"/>
</dbReference>
<evidence type="ECO:0000256" key="1">
    <source>
        <dbReference type="ARBA" id="ARBA00022737"/>
    </source>
</evidence>
<feature type="repeat" description="TPR" evidence="3">
    <location>
        <begin position="209"/>
        <end position="242"/>
    </location>
</feature>
<dbReference type="Proteomes" id="UP001054857">
    <property type="component" value="Unassembled WGS sequence"/>
</dbReference>
<name>A0AAD3HNZ4_9CHLO</name>
<organism evidence="5 6">
    <name type="scientific">Astrephomene gubernaculifera</name>
    <dbReference type="NCBI Taxonomy" id="47775"/>
    <lineage>
        <taxon>Eukaryota</taxon>
        <taxon>Viridiplantae</taxon>
        <taxon>Chlorophyta</taxon>
        <taxon>core chlorophytes</taxon>
        <taxon>Chlorophyceae</taxon>
        <taxon>CS clade</taxon>
        <taxon>Chlamydomonadales</taxon>
        <taxon>Astrephomenaceae</taxon>
        <taxon>Astrephomene</taxon>
    </lineage>
</organism>
<dbReference type="Pfam" id="PF07719">
    <property type="entry name" value="TPR_2"/>
    <property type="match status" value="1"/>
</dbReference>
<dbReference type="AlphaFoldDB" id="A0AAD3HNZ4"/>
<dbReference type="InterPro" id="IPR019734">
    <property type="entry name" value="TPR_rpt"/>
</dbReference>
<dbReference type="InterPro" id="IPR013105">
    <property type="entry name" value="TPR_2"/>
</dbReference>
<keyword evidence="6" id="KW-1185">Reference proteome</keyword>
<dbReference type="GO" id="GO:0051879">
    <property type="term" value="F:Hsp90 protein binding"/>
    <property type="evidence" value="ECO:0007669"/>
    <property type="project" value="TreeGrafter"/>
</dbReference>
<reference evidence="5 6" key="1">
    <citation type="journal article" date="2021" name="Sci. Rep.">
        <title>Genome sequencing of the multicellular alga Astrephomene provides insights into convergent evolution of germ-soma differentiation.</title>
        <authorList>
            <person name="Yamashita S."/>
            <person name="Yamamoto K."/>
            <person name="Matsuzaki R."/>
            <person name="Suzuki S."/>
            <person name="Yamaguchi H."/>
            <person name="Hirooka S."/>
            <person name="Minakuchi Y."/>
            <person name="Miyagishima S."/>
            <person name="Kawachi M."/>
            <person name="Toyoda A."/>
            <person name="Nozaki H."/>
        </authorList>
    </citation>
    <scope>NUCLEOTIDE SEQUENCE [LARGE SCALE GENOMIC DNA]</scope>
    <source>
        <strain evidence="5 6">NIES-4017</strain>
    </source>
</reference>